<reference evidence="2" key="1">
    <citation type="submission" date="2019-08" db="EMBL/GenBank/DDBJ databases">
        <authorList>
            <person name="Kucharzyk K."/>
            <person name="Murdoch R.W."/>
            <person name="Higgins S."/>
            <person name="Loffler F."/>
        </authorList>
    </citation>
    <scope>NUCLEOTIDE SEQUENCE</scope>
</reference>
<dbReference type="AlphaFoldDB" id="A0A645E291"/>
<dbReference type="EMBL" id="VSSQ01042119">
    <property type="protein sequence ID" value="MPM95645.1"/>
    <property type="molecule type" value="Genomic_DNA"/>
</dbReference>
<comment type="caution">
    <text evidence="2">The sequence shown here is derived from an EMBL/GenBank/DDBJ whole genome shotgun (WGS) entry which is preliminary data.</text>
</comment>
<name>A0A645E291_9ZZZZ</name>
<evidence type="ECO:0000256" key="1">
    <source>
        <dbReference type="SAM" id="MobiDB-lite"/>
    </source>
</evidence>
<accession>A0A645E291</accession>
<feature type="region of interest" description="Disordered" evidence="1">
    <location>
        <begin position="182"/>
        <end position="204"/>
    </location>
</feature>
<gene>
    <name evidence="2" type="ORF">SDC9_142800</name>
</gene>
<sequence length="224" mass="24762">MVALDRHFGDRVDHTGGRVIPVFPVRLHIPDFNEIAHIHQKFRIRIGCKRVMNRCFPGAVLIRGSLAALAVAEDKEFEALCIGGFGCKGMRAAPVGPVSHAVGIFRSRGQPFQGDGVDIFRSQIRLLRGHSAAFLGDARRKAAVRPGHVLYIAGRDGRVRSPGNRLGRLRISGPCQCNMVRRGGRLKRSPGRLGGEDEQRKQENAGKNPCTYLLQFNFSFSHVF</sequence>
<protein>
    <submittedName>
        <fullName evidence="2">Uncharacterized protein</fullName>
    </submittedName>
</protein>
<feature type="compositionally biased region" description="Basic and acidic residues" evidence="1">
    <location>
        <begin position="194"/>
        <end position="204"/>
    </location>
</feature>
<evidence type="ECO:0000313" key="2">
    <source>
        <dbReference type="EMBL" id="MPM95645.1"/>
    </source>
</evidence>
<proteinExistence type="predicted"/>
<organism evidence="2">
    <name type="scientific">bioreactor metagenome</name>
    <dbReference type="NCBI Taxonomy" id="1076179"/>
    <lineage>
        <taxon>unclassified sequences</taxon>
        <taxon>metagenomes</taxon>
        <taxon>ecological metagenomes</taxon>
    </lineage>
</organism>